<dbReference type="RefSeq" id="WP_141003816.1">
    <property type="nucleotide sequence ID" value="NZ_BAAAOR010000025.1"/>
</dbReference>
<dbReference type="EMBL" id="BAAAOR010000025">
    <property type="protein sequence ID" value="GAA1527060.1"/>
    <property type="molecule type" value="Genomic_DNA"/>
</dbReference>
<feature type="chain" id="PRO_5047473839" description="Neocarzinostatin family protein" evidence="1">
    <location>
        <begin position="30"/>
        <end position="497"/>
    </location>
</feature>
<gene>
    <name evidence="2" type="ORF">GCM10009788_33150</name>
</gene>
<evidence type="ECO:0008006" key="4">
    <source>
        <dbReference type="Google" id="ProtNLM"/>
    </source>
</evidence>
<comment type="caution">
    <text evidence="2">The sequence shown here is derived from an EMBL/GenBank/DDBJ whole genome shotgun (WGS) entry which is preliminary data.</text>
</comment>
<evidence type="ECO:0000313" key="3">
    <source>
        <dbReference type="Proteomes" id="UP001500842"/>
    </source>
</evidence>
<evidence type="ECO:0000256" key="1">
    <source>
        <dbReference type="SAM" id="SignalP"/>
    </source>
</evidence>
<evidence type="ECO:0000313" key="2">
    <source>
        <dbReference type="EMBL" id="GAA1527060.1"/>
    </source>
</evidence>
<proteinExistence type="predicted"/>
<dbReference type="Gene3D" id="2.60.40.2700">
    <property type="match status" value="1"/>
</dbReference>
<reference evidence="2 3" key="1">
    <citation type="journal article" date="2019" name="Int. J. Syst. Evol. Microbiol.">
        <title>The Global Catalogue of Microorganisms (GCM) 10K type strain sequencing project: providing services to taxonomists for standard genome sequencing and annotation.</title>
        <authorList>
            <consortium name="The Broad Institute Genomics Platform"/>
            <consortium name="The Broad Institute Genome Sequencing Center for Infectious Disease"/>
            <person name="Wu L."/>
            <person name="Ma J."/>
        </authorList>
    </citation>
    <scope>NUCLEOTIDE SEQUENCE [LARGE SCALE GENOMIC DNA]</scope>
    <source>
        <strain evidence="2 3">JCM 14942</strain>
    </source>
</reference>
<name>A0ABN2ATK2_9ACTN</name>
<protein>
    <recommendedName>
        <fullName evidence="4">Neocarzinostatin family protein</fullName>
    </recommendedName>
</protein>
<feature type="signal peptide" evidence="1">
    <location>
        <begin position="1"/>
        <end position="29"/>
    </location>
</feature>
<organism evidence="2 3">
    <name type="scientific">Nocardioides humi</name>
    <dbReference type="NCBI Taxonomy" id="449461"/>
    <lineage>
        <taxon>Bacteria</taxon>
        <taxon>Bacillati</taxon>
        <taxon>Actinomycetota</taxon>
        <taxon>Actinomycetes</taxon>
        <taxon>Propionibacteriales</taxon>
        <taxon>Nocardioidaceae</taxon>
        <taxon>Nocardioides</taxon>
    </lineage>
</organism>
<dbReference type="Proteomes" id="UP001500842">
    <property type="component" value="Unassembled WGS sequence"/>
</dbReference>
<keyword evidence="3" id="KW-1185">Reference proteome</keyword>
<accession>A0ABN2ATK2</accession>
<sequence>MLNTIRRGSGLLAGLLVAGTLAVATPAQAAVTPLPGSNGLGGTITLSDDHFHPGDRIDISGTGFTVAAGTESAPGRPVLGVKVQDDTYEDEGFPWEAGGASYVASPGGAVDGQGGYAAFQIEEDGTFDGWVEIPDDWDVLGQSRLTFLGGSLTTAPDGLGKKLPAQVTRIDFPILGPDQPWVEITSKNHTPGSFIADGKSLSVKVRNFKKTGGGGQQVAFKIDGQDIVVDGEVVLPCIATDADGDGQGTIPLPTAANSLDGAADHTLNALAGTACGTASPGDPGFEAPGRMVPKTFKVTTAKVTSTTHYPGGQISVQLHNYLSASGFGGQKVAVLRVGAPSDVQLGCVTTNSAGNGTGTFTLPANTVVGEVSVQFLAGTACGAGADAPGRSLRLPLTVTAAPAPPPAPQAIANTAKPTVKGKFKVGKALKAKPGAWSVGGVAVSYQWLRNGKPIKGATKAKYKVTKKDRKKKVSVQVTATAPGYAAAVTTSKAKKVK</sequence>
<keyword evidence="1" id="KW-0732">Signal</keyword>